<feature type="chain" id="PRO_5007621921" description="Purine nucleoside phosphorylase" evidence="1">
    <location>
        <begin position="22"/>
        <end position="90"/>
    </location>
</feature>
<keyword evidence="3" id="KW-1185">Reference proteome</keyword>
<name>A0A158BIT8_9BURK</name>
<dbReference type="EMBL" id="FCOX02000011">
    <property type="protein sequence ID" value="SAK69982.1"/>
    <property type="molecule type" value="Genomic_DNA"/>
</dbReference>
<sequence>MKKILAALLAFTALVPMLSYAQSVAPVIRAEANGQVAQTQRDGSLHQSGAHYADRVYDREYGASTDSTAQSGWTTQPSAQALGQRLYMHH</sequence>
<evidence type="ECO:0000256" key="1">
    <source>
        <dbReference type="SAM" id="SignalP"/>
    </source>
</evidence>
<dbReference type="Proteomes" id="UP000071859">
    <property type="component" value="Unassembled WGS sequence"/>
</dbReference>
<accession>A0A158BIT8</accession>
<feature type="signal peptide" evidence="1">
    <location>
        <begin position="1"/>
        <end position="21"/>
    </location>
</feature>
<proteinExistence type="predicted"/>
<reference evidence="2" key="1">
    <citation type="submission" date="2016-01" db="EMBL/GenBank/DDBJ databases">
        <authorList>
            <person name="Peeters C."/>
        </authorList>
    </citation>
    <scope>NUCLEOTIDE SEQUENCE</scope>
    <source>
        <strain evidence="2">LMG 29321</strain>
    </source>
</reference>
<comment type="caution">
    <text evidence="2">The sequence shown here is derived from an EMBL/GenBank/DDBJ whole genome shotgun (WGS) entry which is preliminary data.</text>
</comment>
<dbReference type="AlphaFoldDB" id="A0A158BIT8"/>
<evidence type="ECO:0000313" key="3">
    <source>
        <dbReference type="Proteomes" id="UP000071859"/>
    </source>
</evidence>
<keyword evidence="1" id="KW-0732">Signal</keyword>
<dbReference type="RefSeq" id="WP_062605057.1">
    <property type="nucleotide sequence ID" value="NZ_FCOX02000011.1"/>
</dbReference>
<organism evidence="2 3">
    <name type="scientific">Caballeronia calidae</name>
    <dbReference type="NCBI Taxonomy" id="1777139"/>
    <lineage>
        <taxon>Bacteria</taxon>
        <taxon>Pseudomonadati</taxon>
        <taxon>Pseudomonadota</taxon>
        <taxon>Betaproteobacteria</taxon>
        <taxon>Burkholderiales</taxon>
        <taxon>Burkholderiaceae</taxon>
        <taxon>Caballeronia</taxon>
    </lineage>
</organism>
<evidence type="ECO:0000313" key="2">
    <source>
        <dbReference type="EMBL" id="SAK69982.1"/>
    </source>
</evidence>
<gene>
    <name evidence="2" type="ORF">AWB78_02744</name>
</gene>
<protein>
    <recommendedName>
        <fullName evidence="4">Purine nucleoside phosphorylase</fullName>
    </recommendedName>
</protein>
<evidence type="ECO:0008006" key="4">
    <source>
        <dbReference type="Google" id="ProtNLM"/>
    </source>
</evidence>